<dbReference type="Proteomes" id="UP001597506">
    <property type="component" value="Unassembled WGS sequence"/>
</dbReference>
<evidence type="ECO:0000259" key="1">
    <source>
        <dbReference type="PROSITE" id="PS51819"/>
    </source>
</evidence>
<dbReference type="SUPFAM" id="SSF54593">
    <property type="entry name" value="Glyoxalase/Bleomycin resistance protein/Dihydroxybiphenyl dioxygenase"/>
    <property type="match status" value="1"/>
</dbReference>
<dbReference type="InterPro" id="IPR004360">
    <property type="entry name" value="Glyas_Fos-R_dOase_dom"/>
</dbReference>
<dbReference type="EMBL" id="JBHUMF010000031">
    <property type="protein sequence ID" value="MFD2681980.1"/>
    <property type="molecule type" value="Genomic_DNA"/>
</dbReference>
<evidence type="ECO:0000313" key="3">
    <source>
        <dbReference type="Proteomes" id="UP001597506"/>
    </source>
</evidence>
<accession>A0ABW5RTI3</accession>
<feature type="domain" description="VOC" evidence="1">
    <location>
        <begin position="2"/>
        <end position="116"/>
    </location>
</feature>
<gene>
    <name evidence="2" type="ORF">ACFSUL_14660</name>
</gene>
<organism evidence="2 3">
    <name type="scientific">Bacillus seohaeanensis</name>
    <dbReference type="NCBI Taxonomy" id="284580"/>
    <lineage>
        <taxon>Bacteria</taxon>
        <taxon>Bacillati</taxon>
        <taxon>Bacillota</taxon>
        <taxon>Bacilli</taxon>
        <taxon>Bacillales</taxon>
        <taxon>Bacillaceae</taxon>
        <taxon>Bacillus</taxon>
    </lineage>
</organism>
<reference evidence="3" key="1">
    <citation type="journal article" date="2019" name="Int. J. Syst. Evol. Microbiol.">
        <title>The Global Catalogue of Microorganisms (GCM) 10K type strain sequencing project: providing services to taxonomists for standard genome sequencing and annotation.</title>
        <authorList>
            <consortium name="The Broad Institute Genomics Platform"/>
            <consortium name="The Broad Institute Genome Sequencing Center for Infectious Disease"/>
            <person name="Wu L."/>
            <person name="Ma J."/>
        </authorList>
    </citation>
    <scope>NUCLEOTIDE SEQUENCE [LARGE SCALE GENOMIC DNA]</scope>
    <source>
        <strain evidence="3">KCTC 3913</strain>
    </source>
</reference>
<dbReference type="InterPro" id="IPR037523">
    <property type="entry name" value="VOC_core"/>
</dbReference>
<comment type="caution">
    <text evidence="2">The sequence shown here is derived from an EMBL/GenBank/DDBJ whole genome shotgun (WGS) entry which is preliminary data.</text>
</comment>
<name>A0ABW5RTI3_9BACI</name>
<dbReference type="InterPro" id="IPR029068">
    <property type="entry name" value="Glyas_Bleomycin-R_OHBP_Dase"/>
</dbReference>
<dbReference type="Pfam" id="PF18711">
    <property type="entry name" value="TxDE"/>
    <property type="match status" value="1"/>
</dbReference>
<sequence>MLINKVILYSNDLTEMKKFYVDILGFEQLNSNELGFEIKVGESILEIKQNKLNSLPFYHFAFNIPTNVFGEAKEWATKRVKLNKEEDEDEAHFEYSKADAFYFYDPSGNIVEFIARYAVSPKSKSKTFSAKSVLNISEINITTNEVVSVAKKLIQFGIPIRNNETLEEDSLNFMGEMKGGSFLLLGPTQRRWIFSNKYSEVHPVSIEVDNHKVITLEGEELRVEFRK</sequence>
<dbReference type="InterPro" id="IPR040553">
    <property type="entry name" value="TxDE"/>
</dbReference>
<dbReference type="RefSeq" id="WP_377936624.1">
    <property type="nucleotide sequence ID" value="NZ_JBHUMF010000031.1"/>
</dbReference>
<dbReference type="PROSITE" id="PS51819">
    <property type="entry name" value="VOC"/>
    <property type="match status" value="1"/>
</dbReference>
<protein>
    <submittedName>
        <fullName evidence="2">VOC family protein</fullName>
    </submittedName>
</protein>
<dbReference type="Gene3D" id="3.10.180.10">
    <property type="entry name" value="2,3-Dihydroxybiphenyl 1,2-Dioxygenase, domain 1"/>
    <property type="match status" value="1"/>
</dbReference>
<dbReference type="Pfam" id="PF00903">
    <property type="entry name" value="Glyoxalase"/>
    <property type="match status" value="1"/>
</dbReference>
<evidence type="ECO:0000313" key="2">
    <source>
        <dbReference type="EMBL" id="MFD2681980.1"/>
    </source>
</evidence>
<keyword evidence="3" id="KW-1185">Reference proteome</keyword>
<proteinExistence type="predicted"/>